<dbReference type="Gene3D" id="3.80.10.10">
    <property type="entry name" value="Ribonuclease Inhibitor"/>
    <property type="match status" value="2"/>
</dbReference>
<keyword evidence="5" id="KW-1185">Reference proteome</keyword>
<organism evidence="4 5">
    <name type="scientific">Cylindrotheca closterium</name>
    <dbReference type="NCBI Taxonomy" id="2856"/>
    <lineage>
        <taxon>Eukaryota</taxon>
        <taxon>Sar</taxon>
        <taxon>Stramenopiles</taxon>
        <taxon>Ochrophyta</taxon>
        <taxon>Bacillariophyta</taxon>
        <taxon>Bacillariophyceae</taxon>
        <taxon>Bacillariophycidae</taxon>
        <taxon>Bacillariales</taxon>
        <taxon>Bacillariaceae</taxon>
        <taxon>Cylindrotheca</taxon>
    </lineage>
</organism>
<dbReference type="GO" id="GO:0005737">
    <property type="term" value="C:cytoplasm"/>
    <property type="evidence" value="ECO:0007669"/>
    <property type="project" value="UniProtKB-SubCell"/>
</dbReference>
<dbReference type="AlphaFoldDB" id="A0AAD2G7B8"/>
<accession>A0AAD2G7B8</accession>
<protein>
    <submittedName>
        <fullName evidence="4">Uncharacterized protein</fullName>
    </submittedName>
</protein>
<dbReference type="Proteomes" id="UP001295423">
    <property type="component" value="Unassembled WGS sequence"/>
</dbReference>
<dbReference type="SMART" id="SM00368">
    <property type="entry name" value="LRR_RI"/>
    <property type="match status" value="3"/>
</dbReference>
<evidence type="ECO:0000256" key="3">
    <source>
        <dbReference type="ARBA" id="ARBA00022737"/>
    </source>
</evidence>
<dbReference type="InterPro" id="IPR032675">
    <property type="entry name" value="LRR_dom_sf"/>
</dbReference>
<gene>
    <name evidence="4" type="ORF">CYCCA115_LOCUS20897</name>
</gene>
<dbReference type="InterPro" id="IPR050637">
    <property type="entry name" value="NLRP_innate_immun_reg"/>
</dbReference>
<evidence type="ECO:0000313" key="4">
    <source>
        <dbReference type="EMBL" id="CAJ1964995.1"/>
    </source>
</evidence>
<dbReference type="PANTHER" id="PTHR45690">
    <property type="entry name" value="NACHT, LRR AND PYD DOMAINS-CONTAINING PROTEIN 12"/>
    <property type="match status" value="1"/>
</dbReference>
<sequence>MNSPQEHQALMEEGIWKLSLDKGNIDEALESFERHKVTTAVDLILYSSDTLNLQLTHSQALRLIRLIMSRKDSVIWHEICLEFSSESPQLQYSVSQIIDCFPKALVARSFPLSTTYAIHHALQYGIRLQELHLSDCALSDGNVEILSEAIRSPSSQFQKLSLWNVNCVSFQTDVVVDGRHHPLAMALAENTTLQCIELRRSMTANLGVMFELINALIGSTSLEDFSLEESNLASKVRVEGDDIALMVPLTKILMDSQCRISNLDLANCGLGQQRHWLQSLLSGLEHNASIESLDLSENGFDSIDMTMVLDGLKRIRGIRQLDLNDQGNLLTHGSIDWLANSCLLNPQPTICLEELQIDNYLPADMGDSDYASENGDEDDGQKRENELVLLKLLRNNPSLGKLGIELDELQERLSPRVVQLLDLNLCGRRLLVPISIQQGSCDNNTTTFQYDQIPLGLWPIILERADSIFSEFPERCANVLHHFSQNGPLLLDY</sequence>
<dbReference type="EMBL" id="CAKOGP040002202">
    <property type="protein sequence ID" value="CAJ1964995.1"/>
    <property type="molecule type" value="Genomic_DNA"/>
</dbReference>
<evidence type="ECO:0000256" key="2">
    <source>
        <dbReference type="ARBA" id="ARBA00022490"/>
    </source>
</evidence>
<comment type="caution">
    <text evidence="4">The sequence shown here is derived from an EMBL/GenBank/DDBJ whole genome shotgun (WGS) entry which is preliminary data.</text>
</comment>
<dbReference type="SUPFAM" id="SSF52047">
    <property type="entry name" value="RNI-like"/>
    <property type="match status" value="1"/>
</dbReference>
<name>A0AAD2G7B8_9STRA</name>
<dbReference type="PANTHER" id="PTHR45690:SF19">
    <property type="entry name" value="NACHT, LRR AND PYD DOMAINS-CONTAINING PROTEIN 3"/>
    <property type="match status" value="1"/>
</dbReference>
<comment type="subcellular location">
    <subcellularLocation>
        <location evidence="1">Cytoplasm</location>
    </subcellularLocation>
</comment>
<reference evidence="4" key="1">
    <citation type="submission" date="2023-08" db="EMBL/GenBank/DDBJ databases">
        <authorList>
            <person name="Audoor S."/>
            <person name="Bilcke G."/>
        </authorList>
    </citation>
    <scope>NUCLEOTIDE SEQUENCE</scope>
</reference>
<keyword evidence="3" id="KW-0677">Repeat</keyword>
<proteinExistence type="predicted"/>
<keyword evidence="2" id="KW-0963">Cytoplasm</keyword>
<evidence type="ECO:0000313" key="5">
    <source>
        <dbReference type="Proteomes" id="UP001295423"/>
    </source>
</evidence>
<evidence type="ECO:0000256" key="1">
    <source>
        <dbReference type="ARBA" id="ARBA00004496"/>
    </source>
</evidence>